<comment type="caution">
    <text evidence="3">The sequence shown here is derived from an EMBL/GenBank/DDBJ whole genome shotgun (WGS) entry which is preliminary data.</text>
</comment>
<dbReference type="Pfam" id="PF01425">
    <property type="entry name" value="Amidase"/>
    <property type="match status" value="1"/>
</dbReference>
<accession>A0ABX0GQA8</accession>
<proteinExistence type="inferred from homology"/>
<evidence type="ECO:0000313" key="3">
    <source>
        <dbReference type="EMBL" id="NHC12653.1"/>
    </source>
</evidence>
<evidence type="ECO:0000256" key="1">
    <source>
        <dbReference type="ARBA" id="ARBA00009199"/>
    </source>
</evidence>
<reference evidence="3 4" key="1">
    <citation type="submission" date="2020-03" db="EMBL/GenBank/DDBJ databases">
        <title>Two novel Motilibacter sp.</title>
        <authorList>
            <person name="Liu S."/>
        </authorList>
    </citation>
    <scope>NUCLEOTIDE SEQUENCE [LARGE SCALE GENOMIC DNA]</scope>
    <source>
        <strain evidence="3 4">E257</strain>
    </source>
</reference>
<name>A0ABX0GQA8_9ACTN</name>
<dbReference type="InterPro" id="IPR036928">
    <property type="entry name" value="AS_sf"/>
</dbReference>
<evidence type="ECO:0000313" key="4">
    <source>
        <dbReference type="Proteomes" id="UP000800981"/>
    </source>
</evidence>
<feature type="domain" description="Amidase" evidence="2">
    <location>
        <begin position="99"/>
        <end position="392"/>
    </location>
</feature>
<keyword evidence="4" id="KW-1185">Reference proteome</keyword>
<dbReference type="PANTHER" id="PTHR11895:SF7">
    <property type="entry name" value="GLUTAMYL-TRNA(GLN) AMIDOTRANSFERASE SUBUNIT A, MITOCHONDRIAL"/>
    <property type="match status" value="1"/>
</dbReference>
<dbReference type="Gene3D" id="3.90.1300.10">
    <property type="entry name" value="Amidase signature (AS) domain"/>
    <property type="match status" value="1"/>
</dbReference>
<comment type="similarity">
    <text evidence="1">Belongs to the amidase family.</text>
</comment>
<organism evidence="3 4">
    <name type="scientific">Motilibacter deserti</name>
    <dbReference type="NCBI Taxonomy" id="2714956"/>
    <lineage>
        <taxon>Bacteria</taxon>
        <taxon>Bacillati</taxon>
        <taxon>Actinomycetota</taxon>
        <taxon>Actinomycetes</taxon>
        <taxon>Motilibacterales</taxon>
        <taxon>Motilibacteraceae</taxon>
        <taxon>Motilibacter</taxon>
    </lineage>
</organism>
<protein>
    <submittedName>
        <fullName evidence="3">Amidase</fullName>
    </submittedName>
</protein>
<dbReference type="Proteomes" id="UP000800981">
    <property type="component" value="Unassembled WGS sequence"/>
</dbReference>
<dbReference type="PANTHER" id="PTHR11895">
    <property type="entry name" value="TRANSAMIDASE"/>
    <property type="match status" value="1"/>
</dbReference>
<dbReference type="InterPro" id="IPR000120">
    <property type="entry name" value="Amidase"/>
</dbReference>
<dbReference type="EMBL" id="JAANNP010000001">
    <property type="protein sequence ID" value="NHC12653.1"/>
    <property type="molecule type" value="Genomic_DNA"/>
</dbReference>
<gene>
    <name evidence="3" type="ORF">G9H71_02505</name>
</gene>
<evidence type="ECO:0000259" key="2">
    <source>
        <dbReference type="Pfam" id="PF01425"/>
    </source>
</evidence>
<dbReference type="RefSeq" id="WP_166277279.1">
    <property type="nucleotide sequence ID" value="NZ_JAANNP010000001.1"/>
</dbReference>
<dbReference type="SUPFAM" id="SSF75304">
    <property type="entry name" value="Amidase signature (AS) enzymes"/>
    <property type="match status" value="1"/>
</dbReference>
<dbReference type="PROSITE" id="PS51318">
    <property type="entry name" value="TAT"/>
    <property type="match status" value="1"/>
</dbReference>
<sequence>MTDTYPVIASEAAPVDEQPQDATISRRQVLNRFAWLSAAATGGVALVGPAVTSAAAAAAPRPPIVDRVRPEALADPTELTIAEAVTLILQGRLRPVALAAAYLDRIEEFDGVYQAYAARPSRADVLAAAAAVRIDSRNLLTGVGLAPKDNYYTKGLLTEAGSLVFEGFVPEYDATAVARMKQQGGVVLGKAQMGNLAGGRATVPGTLIPTTRNAWTPDDVRYSPSGSSSGTATAVAARLATSGIGTQTGGSITGPGQAQGLTALKPTFGRVSLHGVVPLTFVRDHPGPLARDAMDAAIMLQALAGPDPNDPRSQGLPEPPDYIRAATPQGSKRPRMRFASRIGVWPGYLTSGAADVRARRGAMARVLEDVGGRMVGELALPDDWSVLSGVLNGSTGDPTAPFVEHLRRDVRLFADRLPRFLNGMLQSADSYLKVQQGRLLLLQRFLDQVFDKCDLVLGAPSDAFDGTGMPLLTFPIGLVTETTTGLQVPTGGILGARPYGEERLLSAVSAYQAVTGFHLQRPPDPRTGVARVARAAVGPRAVTTIAPVGLEAIAQQ</sequence>
<dbReference type="InterPro" id="IPR006311">
    <property type="entry name" value="TAT_signal"/>
</dbReference>
<dbReference type="InterPro" id="IPR023631">
    <property type="entry name" value="Amidase_dom"/>
</dbReference>